<keyword evidence="6" id="KW-1185">Reference proteome</keyword>
<comment type="caution">
    <text evidence="5">The sequence shown here is derived from an EMBL/GenBank/DDBJ whole genome shotgun (WGS) entry which is preliminary data.</text>
</comment>
<dbReference type="Proteomes" id="UP000630445">
    <property type="component" value="Unassembled WGS sequence"/>
</dbReference>
<organism evidence="5 7">
    <name type="scientific">Aspergillus hiratsukae</name>
    <dbReference type="NCBI Taxonomy" id="1194566"/>
    <lineage>
        <taxon>Eukaryota</taxon>
        <taxon>Fungi</taxon>
        <taxon>Dikarya</taxon>
        <taxon>Ascomycota</taxon>
        <taxon>Pezizomycotina</taxon>
        <taxon>Eurotiomycetes</taxon>
        <taxon>Eurotiomycetidae</taxon>
        <taxon>Eurotiales</taxon>
        <taxon>Aspergillaceae</taxon>
        <taxon>Aspergillus</taxon>
        <taxon>Aspergillus subgen. Fumigati</taxon>
    </lineage>
</organism>
<dbReference type="Proteomes" id="UP000662466">
    <property type="component" value="Unassembled WGS sequence"/>
</dbReference>
<dbReference type="OrthoDB" id="3631276at2759"/>
<gene>
    <name evidence="4" type="ORF">CNMCM5793_005349</name>
    <name evidence="5" type="ORF">CNMCM6106_005490</name>
</gene>
<protein>
    <submittedName>
        <fullName evidence="5">Uncharacterized protein</fullName>
    </submittedName>
</protein>
<accession>A0A8H6V0I7</accession>
<comment type="subcellular location">
    <subcellularLocation>
        <location evidence="1">Membrane</location>
        <topology evidence="1">Single-pass type II membrane protein</topology>
    </subcellularLocation>
</comment>
<evidence type="ECO:0000256" key="2">
    <source>
        <dbReference type="ARBA" id="ARBA00009486"/>
    </source>
</evidence>
<dbReference type="InterPro" id="IPR021988">
    <property type="entry name" value="BMT1"/>
</dbReference>
<proteinExistence type="inferred from homology"/>
<keyword evidence="3" id="KW-0812">Transmembrane</keyword>
<comment type="similarity">
    <text evidence="2">Belongs to the BMT family.</text>
</comment>
<reference evidence="5" key="1">
    <citation type="submission" date="2020-06" db="EMBL/GenBank/DDBJ databases">
        <title>Draft genome sequences of strains closely related to Aspergillus parafelis and Aspergillus hiratsukae.</title>
        <authorList>
            <person name="Dos Santos R.A.C."/>
            <person name="Rivero-Menendez O."/>
            <person name="Steenwyk J.L."/>
            <person name="Mead M.E."/>
            <person name="Goldman G.H."/>
            <person name="Alastruey-Izquierdo A."/>
            <person name="Rokas A."/>
        </authorList>
    </citation>
    <scope>NUCLEOTIDE SEQUENCE</scope>
    <source>
        <strain evidence="4">CNM-CM5793</strain>
        <strain evidence="5">CNM-CM6106</strain>
    </source>
</reference>
<dbReference type="GO" id="GO:0016020">
    <property type="term" value="C:membrane"/>
    <property type="evidence" value="ECO:0007669"/>
    <property type="project" value="UniProtKB-SubCell"/>
</dbReference>
<evidence type="ECO:0000256" key="1">
    <source>
        <dbReference type="ARBA" id="ARBA00004606"/>
    </source>
</evidence>
<name>A0A8H6V0I7_9EURO</name>
<evidence type="ECO:0000313" key="4">
    <source>
        <dbReference type="EMBL" id="KAF7133883.1"/>
    </source>
</evidence>
<dbReference type="EMBL" id="JACBAD010001800">
    <property type="protein sequence ID" value="KAF7133883.1"/>
    <property type="molecule type" value="Genomic_DNA"/>
</dbReference>
<sequence length="434" mass="49595">MADHLTFHPMVQATFGYKEKSADPSQLKKVLENHLSQFAGSGVWLPELKVYLLTSRVVYTRPGTSWPTMSFLRGRIFDEQWRHLENYTVEWYGKKTTFPLFFDIPTIWWEDGSFFGPEDPRIILKEDVQGVEPIIVFNMIMNVTGNPRTMWIFKPFSHLLTPLTIQGEERKLVEKNWAPFFYRSSPTNSNLKPSEYLHFIYSFNPLQVLKCRVENGSCEWFYKQNIPDFLSLPHPNPNGEMRGGTNLVPIPISGGPSLQLYVGFPRTHVSFCKSGPTYRPELVLLSGVDSSFHIAYASLATDFGNAVLDQNELDNPCTTGGYLIPSSILRWDLATRKDIMTLSFSVADNSTRIIRLSGMLRFVHSLPYMAKSSKYILRGDRPLQTLPWSVVGREALLCSLESAANSSRKDSIEMEMEELRIKLQSLDAEKMTLH</sequence>
<evidence type="ECO:0000313" key="5">
    <source>
        <dbReference type="EMBL" id="KAF7170939.1"/>
    </source>
</evidence>
<dbReference type="Pfam" id="PF12141">
    <property type="entry name" value="BMT"/>
    <property type="match status" value="2"/>
</dbReference>
<dbReference type="EMBL" id="JACBAF010001960">
    <property type="protein sequence ID" value="KAF7170939.1"/>
    <property type="molecule type" value="Genomic_DNA"/>
</dbReference>
<evidence type="ECO:0000313" key="7">
    <source>
        <dbReference type="Proteomes" id="UP000662466"/>
    </source>
</evidence>
<evidence type="ECO:0000313" key="6">
    <source>
        <dbReference type="Proteomes" id="UP000630445"/>
    </source>
</evidence>
<keyword evidence="3" id="KW-0735">Signal-anchor</keyword>
<dbReference type="AlphaFoldDB" id="A0A8H6V0I7"/>
<dbReference type="GO" id="GO:0000030">
    <property type="term" value="F:mannosyltransferase activity"/>
    <property type="evidence" value="ECO:0007669"/>
    <property type="project" value="InterPro"/>
</dbReference>
<evidence type="ECO:0000256" key="3">
    <source>
        <dbReference type="ARBA" id="ARBA00022968"/>
    </source>
</evidence>